<dbReference type="PROSITE" id="PS00198">
    <property type="entry name" value="4FE4S_FER_1"/>
    <property type="match status" value="1"/>
</dbReference>
<comment type="cofactor">
    <cofactor evidence="1">
        <name>FAD</name>
        <dbReference type="ChEBI" id="CHEBI:57692"/>
    </cofactor>
</comment>
<dbReference type="eggNOG" id="arCOG02653">
    <property type="taxonomic scope" value="Archaea"/>
</dbReference>
<sequence length="370" mass="40442">MVKVKDTFYAWANNEDIKAKGECGGAVTTLLKYALESKTVDAVLAIVRGADLYDGVPTLITKPEDIIKSAGSLHCAPTNIGKFLVQYLEGAKNMKIAVPVKQCDARSILAAAKRGKVNRDNILMIGLNCGGTMRPVAAREMISKFYGMNPDEVIKEEIAAGKFIVVNKNHEHKEIKIDELEDQGVGRRMNCQRCDIKIPRMADLACGNWGVIGPLAGKATFVEVCSEKGAKLMDGVINAKVLNTQAPDPKGLEIREKTDGAMVKLAAKHQKKQFTQAAMDSSYWAKQYSKCIKCRGCTVHCPVIFDLDQKIMPYEGTGLLPPAMAYHFARAAALGTDCINCGNCEDVCPMEIPVSRLHHEISKRLGAEIR</sequence>
<dbReference type="GeneID" id="8682198"/>
<dbReference type="SUPFAM" id="SSF46548">
    <property type="entry name" value="alpha-helical ferredoxin"/>
    <property type="match status" value="1"/>
</dbReference>
<dbReference type="InterPro" id="IPR017896">
    <property type="entry name" value="4Fe4S_Fe-S-bd"/>
</dbReference>
<evidence type="ECO:0000256" key="2">
    <source>
        <dbReference type="ARBA" id="ARBA00022723"/>
    </source>
</evidence>
<dbReference type="Pfam" id="PF13183">
    <property type="entry name" value="Fer4_8"/>
    <property type="match status" value="1"/>
</dbReference>
<dbReference type="STRING" id="304371.MCP_2406"/>
<dbReference type="Pfam" id="PF04432">
    <property type="entry name" value="FrhB_FdhB_C"/>
    <property type="match status" value="1"/>
</dbReference>
<reference evidence="7 8" key="1">
    <citation type="journal article" date="2007" name="Appl. Environ. Microbiol.">
        <title>Isolation of key methanogens for global methane emission from rice paddy fields: a novel isolate affiliated with the clone cluster rice cluster I.</title>
        <authorList>
            <person name="Sakai S."/>
            <person name="Imachi H."/>
            <person name="Sekiguchi Y."/>
            <person name="Ohashi A."/>
            <person name="Harada H."/>
            <person name="Kamagata Y."/>
        </authorList>
    </citation>
    <scope>NUCLEOTIDE SEQUENCE [LARGE SCALE GENOMIC DNA]</scope>
    <source>
        <strain evidence="8">DSM 17711 / JCM 13418 / NBRC 101707 / SANAE</strain>
    </source>
</reference>
<dbReference type="GO" id="GO:0051536">
    <property type="term" value="F:iron-sulfur cluster binding"/>
    <property type="evidence" value="ECO:0007669"/>
    <property type="project" value="UniProtKB-KW"/>
</dbReference>
<proteinExistence type="predicted"/>
<dbReference type="InterPro" id="IPR045220">
    <property type="entry name" value="FRHB/FDHB/HCAR-like"/>
</dbReference>
<evidence type="ECO:0000256" key="3">
    <source>
        <dbReference type="ARBA" id="ARBA00023002"/>
    </source>
</evidence>
<keyword evidence="4" id="KW-0408">Iron</keyword>
<dbReference type="InterPro" id="IPR007525">
    <property type="entry name" value="FrhB_FdhB_C"/>
</dbReference>
<evidence type="ECO:0000256" key="5">
    <source>
        <dbReference type="ARBA" id="ARBA00023014"/>
    </source>
</evidence>
<dbReference type="PROSITE" id="PS51379">
    <property type="entry name" value="4FE4S_FER_2"/>
    <property type="match status" value="2"/>
</dbReference>
<keyword evidence="3" id="KW-0560">Oxidoreductase</keyword>
<dbReference type="KEGG" id="mpd:MCP_2406"/>
<reference evidence="7 8" key="2">
    <citation type="journal article" date="2008" name="Int. J. Syst. Evol. Microbiol.">
        <title>Methanocella paludicola gen. nov., sp. nov., a methane-producing archaeon, the first isolate of the lineage 'Rice Cluster I', and proposal of the new archaeal order Methanocellales ord. nov.</title>
        <authorList>
            <person name="Sakai S."/>
            <person name="Imachi H."/>
            <person name="Hanada S."/>
            <person name="Ohashi A."/>
            <person name="Harada H."/>
            <person name="Kamagata Y."/>
        </authorList>
    </citation>
    <scope>NUCLEOTIDE SEQUENCE [LARGE SCALE GENOMIC DNA]</scope>
    <source>
        <strain evidence="8">DSM 17711 / JCM 13418 / NBRC 101707 / SANAE</strain>
    </source>
</reference>
<reference evidence="8" key="3">
    <citation type="journal article" date="2011" name="PLoS ONE">
        <title>Genome sequence of a mesophilic hydrogenotrophic methanogen Methanocella paludicola, the first cultivated representative of the order Methanocellales.</title>
        <authorList>
            <person name="Sakai S."/>
            <person name="Takaki Y."/>
            <person name="Shimamura S."/>
            <person name="Sekine M."/>
            <person name="Tajima T."/>
            <person name="Kosugi H."/>
            <person name="Ichikawa N."/>
            <person name="Tasumi E."/>
            <person name="Hiraki A.T."/>
            <person name="Shimizu A."/>
            <person name="Kato Y."/>
            <person name="Nishiko R."/>
            <person name="Mori K."/>
            <person name="Fujita N."/>
            <person name="Imachi H."/>
            <person name="Takai K."/>
        </authorList>
    </citation>
    <scope>NUCLEOTIDE SEQUENCE [LARGE SCALE GENOMIC DNA]</scope>
    <source>
        <strain evidence="8">DSM 17711 / JCM 13418 / NBRC 101707 / SANAE</strain>
    </source>
</reference>
<dbReference type="Pfam" id="PF04422">
    <property type="entry name" value="FrhB_FdhB_N"/>
    <property type="match status" value="1"/>
</dbReference>
<feature type="domain" description="4Fe-4S ferredoxin-type" evidence="6">
    <location>
        <begin position="330"/>
        <end position="358"/>
    </location>
</feature>
<dbReference type="PANTHER" id="PTHR31332:SF6">
    <property type="entry name" value="FORMATE DEHYDROGENASE SUBUNIT BETA"/>
    <property type="match status" value="1"/>
</dbReference>
<keyword evidence="5" id="KW-0411">Iron-sulfur</keyword>
<dbReference type="PATRIC" id="fig|304371.9.peg.2453"/>
<accession>D1Z1A6</accession>
<dbReference type="Proteomes" id="UP000001882">
    <property type="component" value="Chromosome"/>
</dbReference>
<name>D1Z1A6_METPS</name>
<dbReference type="AlphaFoldDB" id="D1Z1A6"/>
<evidence type="ECO:0000259" key="6">
    <source>
        <dbReference type="PROSITE" id="PS51379"/>
    </source>
</evidence>
<dbReference type="EMBL" id="AP011532">
    <property type="protein sequence ID" value="BAI62478.1"/>
    <property type="molecule type" value="Genomic_DNA"/>
</dbReference>
<dbReference type="OrthoDB" id="35334at2157"/>
<protein>
    <submittedName>
        <fullName evidence="7">Formate dehydrogenase beta chain</fullName>
    </submittedName>
</protein>
<evidence type="ECO:0000256" key="1">
    <source>
        <dbReference type="ARBA" id="ARBA00001974"/>
    </source>
</evidence>
<dbReference type="GO" id="GO:0052592">
    <property type="term" value="F:oxidoreductase activity, acting on CH or CH2 groups, with an iron-sulfur protein as acceptor"/>
    <property type="evidence" value="ECO:0007669"/>
    <property type="project" value="TreeGrafter"/>
</dbReference>
<dbReference type="GO" id="GO:0046872">
    <property type="term" value="F:metal ion binding"/>
    <property type="evidence" value="ECO:0007669"/>
    <property type="project" value="UniProtKB-KW"/>
</dbReference>
<keyword evidence="8" id="KW-1185">Reference proteome</keyword>
<dbReference type="InParanoid" id="D1Z1A6"/>
<feature type="domain" description="4Fe-4S ferredoxin-type" evidence="6">
    <location>
        <begin position="282"/>
        <end position="310"/>
    </location>
</feature>
<evidence type="ECO:0000256" key="4">
    <source>
        <dbReference type="ARBA" id="ARBA00023004"/>
    </source>
</evidence>
<evidence type="ECO:0000313" key="7">
    <source>
        <dbReference type="EMBL" id="BAI62478.1"/>
    </source>
</evidence>
<dbReference type="PANTHER" id="PTHR31332">
    <property type="entry name" value="7-HYDROXYMETHYL CHLOROPHYLL A REDUCTASE, CHLOROPLASTIC"/>
    <property type="match status" value="1"/>
</dbReference>
<dbReference type="RefSeq" id="WP_012901152.1">
    <property type="nucleotide sequence ID" value="NC_013665.1"/>
</dbReference>
<organism evidence="7 8">
    <name type="scientific">Methanocella paludicola (strain DSM 17711 / JCM 13418 / NBRC 101707 / SANAE)</name>
    <dbReference type="NCBI Taxonomy" id="304371"/>
    <lineage>
        <taxon>Archaea</taxon>
        <taxon>Methanobacteriati</taxon>
        <taxon>Methanobacteriota</taxon>
        <taxon>Stenosarchaea group</taxon>
        <taxon>Methanomicrobia</taxon>
        <taxon>Methanocellales</taxon>
        <taxon>Methanocellaceae</taxon>
        <taxon>Methanocella</taxon>
    </lineage>
</organism>
<dbReference type="Gene3D" id="3.30.70.20">
    <property type="match status" value="1"/>
</dbReference>
<evidence type="ECO:0000313" key="8">
    <source>
        <dbReference type="Proteomes" id="UP000001882"/>
    </source>
</evidence>
<dbReference type="InterPro" id="IPR007516">
    <property type="entry name" value="Co_F420_Hydgase/DH_bsu_N"/>
</dbReference>
<keyword evidence="2" id="KW-0479">Metal-binding</keyword>
<dbReference type="InterPro" id="IPR017900">
    <property type="entry name" value="4Fe4S_Fe_S_CS"/>
</dbReference>
<gene>
    <name evidence="7" type="primary">fdhB-2</name>
    <name evidence="7" type="ordered locus">MCP_2406</name>
</gene>